<protein>
    <submittedName>
        <fullName evidence="7">Precorrin-6y C5,15-methyltransferase (Decarboxylating) subunit CbiE</fullName>
    </submittedName>
</protein>
<keyword evidence="3 7" id="KW-0489">Methyltransferase</keyword>
<evidence type="ECO:0000256" key="2">
    <source>
        <dbReference type="ARBA" id="ARBA00022573"/>
    </source>
</evidence>
<sequence length="405" mass="44437">MAHPIHIISCGTCREDLTQASAEAVRHCDILYGGKRLLDWFDEPGFRKIPLTASLDAEIQDLRDLSEDHPIAVLASGDSLFFGIASRLRASVPLDQLVIHPGISAMQAASSRLALDWHQARFFSIHGRNIPLPWRPILQSPLAVIYGDNQRSPSWIAQELLRRYPESANRQAHIAENVGSPAERILSLPLGKIPEQETRGLSMLILEGKNSRQFAPLSLGLPDETYEHENNLITHPEIRAIALAKLQLRPGVLWDLGAGSGSVGLEAAGLVGQLSVHSVEKDPQRTAMIETNRTTQGLSDFTVWNEKISVALPQLPDPSSVFIGGGGREIRHLVETAFERLQPGGRIVATAILADSVAQLSSTLPDSRLEWLEVSVRRAKPLAHSSIMQLDNPINLFVFEKPIAS</sequence>
<dbReference type="InterPro" id="IPR035996">
    <property type="entry name" value="4pyrrol_Methylase_sf"/>
</dbReference>
<keyword evidence="2" id="KW-0169">Cobalamin biosynthesis</keyword>
<evidence type="ECO:0000256" key="5">
    <source>
        <dbReference type="ARBA" id="ARBA00022691"/>
    </source>
</evidence>
<dbReference type="Gene3D" id="3.40.1010.10">
    <property type="entry name" value="Cobalt-precorrin-4 Transmethylase, Domain 1"/>
    <property type="match status" value="1"/>
</dbReference>
<evidence type="ECO:0000313" key="8">
    <source>
        <dbReference type="Proteomes" id="UP000525652"/>
    </source>
</evidence>
<dbReference type="InterPro" id="IPR050714">
    <property type="entry name" value="Cobalamin_biosynth_MTase"/>
</dbReference>
<keyword evidence="8" id="KW-1185">Reference proteome</keyword>
<dbReference type="Gene3D" id="3.40.50.150">
    <property type="entry name" value="Vaccinia Virus protein VP39"/>
    <property type="match status" value="1"/>
</dbReference>
<keyword evidence="4 7" id="KW-0808">Transferase</keyword>
<dbReference type="UniPathway" id="UPA00148"/>
<reference evidence="7 8" key="1">
    <citation type="submission" date="2020-07" db="EMBL/GenBank/DDBJ databases">
        <authorList>
            <person name="Feng X."/>
        </authorList>
    </citation>
    <scope>NUCLEOTIDE SEQUENCE [LARGE SCALE GENOMIC DNA]</scope>
    <source>
        <strain evidence="7 8">JCM14086</strain>
    </source>
</reference>
<accession>A0A7X1AZM7</accession>
<evidence type="ECO:0000256" key="1">
    <source>
        <dbReference type="ARBA" id="ARBA00004953"/>
    </source>
</evidence>
<dbReference type="PANTHER" id="PTHR43182:SF1">
    <property type="entry name" value="COBALT-PRECORRIN-7 C(5)-METHYLTRANSFERASE"/>
    <property type="match status" value="1"/>
</dbReference>
<feature type="domain" description="Tetrapyrrole methylase" evidence="6">
    <location>
        <begin position="5"/>
        <end position="193"/>
    </location>
</feature>
<dbReference type="InterPro" id="IPR014008">
    <property type="entry name" value="Cbl_synth_MTase_CbiT"/>
</dbReference>
<dbReference type="InterPro" id="IPR012818">
    <property type="entry name" value="CbiE"/>
</dbReference>
<comment type="pathway">
    <text evidence="1">Cofactor biosynthesis; adenosylcobalamin biosynthesis.</text>
</comment>
<dbReference type="Gene3D" id="3.30.950.10">
    <property type="entry name" value="Methyltransferase, Cobalt-precorrin-4 Transmethylase, Domain 2"/>
    <property type="match status" value="1"/>
</dbReference>
<evidence type="ECO:0000256" key="4">
    <source>
        <dbReference type="ARBA" id="ARBA00022679"/>
    </source>
</evidence>
<dbReference type="InterPro" id="IPR014777">
    <property type="entry name" value="4pyrrole_Mease_sub1"/>
</dbReference>
<dbReference type="AlphaFoldDB" id="A0A7X1AZM7"/>
<dbReference type="RefSeq" id="WP_185693543.1">
    <property type="nucleotide sequence ID" value="NZ_JACHVA010000102.1"/>
</dbReference>
<dbReference type="InterPro" id="IPR000878">
    <property type="entry name" value="4pyrrol_Mease"/>
</dbReference>
<proteinExistence type="predicted"/>
<dbReference type="GO" id="GO:0032259">
    <property type="term" value="P:methylation"/>
    <property type="evidence" value="ECO:0007669"/>
    <property type="project" value="UniProtKB-KW"/>
</dbReference>
<dbReference type="Pfam" id="PF00590">
    <property type="entry name" value="TP_methylase"/>
    <property type="match status" value="1"/>
</dbReference>
<dbReference type="SUPFAM" id="SSF53790">
    <property type="entry name" value="Tetrapyrrole methylase"/>
    <property type="match status" value="1"/>
</dbReference>
<dbReference type="PANTHER" id="PTHR43182">
    <property type="entry name" value="COBALT-PRECORRIN-6B C(15)-METHYLTRANSFERASE (DECARBOXYLATING)"/>
    <property type="match status" value="1"/>
</dbReference>
<dbReference type="Proteomes" id="UP000525652">
    <property type="component" value="Unassembled WGS sequence"/>
</dbReference>
<dbReference type="InterPro" id="IPR014776">
    <property type="entry name" value="4pyrrole_Mease_sub2"/>
</dbReference>
<keyword evidence="5" id="KW-0949">S-adenosyl-L-methionine</keyword>
<dbReference type="InterPro" id="IPR029063">
    <property type="entry name" value="SAM-dependent_MTases_sf"/>
</dbReference>
<dbReference type="SUPFAM" id="SSF53335">
    <property type="entry name" value="S-adenosyl-L-methionine-dependent methyltransferases"/>
    <property type="match status" value="1"/>
</dbReference>
<organism evidence="7 8">
    <name type="scientific">Puniceicoccus vermicola</name>
    <dbReference type="NCBI Taxonomy" id="388746"/>
    <lineage>
        <taxon>Bacteria</taxon>
        <taxon>Pseudomonadati</taxon>
        <taxon>Verrucomicrobiota</taxon>
        <taxon>Opitutia</taxon>
        <taxon>Puniceicoccales</taxon>
        <taxon>Puniceicoccaceae</taxon>
        <taxon>Puniceicoccus</taxon>
    </lineage>
</organism>
<dbReference type="EMBL" id="JACHVA010000102">
    <property type="protein sequence ID" value="MBC2602877.1"/>
    <property type="molecule type" value="Genomic_DNA"/>
</dbReference>
<dbReference type="CDD" id="cd11644">
    <property type="entry name" value="Precorrin-6Y-MT"/>
    <property type="match status" value="1"/>
</dbReference>
<comment type="caution">
    <text evidence="7">The sequence shown here is derived from an EMBL/GenBank/DDBJ whole genome shotgun (WGS) entry which is preliminary data.</text>
</comment>
<dbReference type="GO" id="GO:0008276">
    <property type="term" value="F:protein methyltransferase activity"/>
    <property type="evidence" value="ECO:0007669"/>
    <property type="project" value="InterPro"/>
</dbReference>
<dbReference type="NCBIfam" id="TIGR02467">
    <property type="entry name" value="CbiE"/>
    <property type="match status" value="1"/>
</dbReference>
<dbReference type="GO" id="GO:0009236">
    <property type="term" value="P:cobalamin biosynthetic process"/>
    <property type="evidence" value="ECO:0007669"/>
    <property type="project" value="UniProtKB-UniPathway"/>
</dbReference>
<evidence type="ECO:0000256" key="3">
    <source>
        <dbReference type="ARBA" id="ARBA00022603"/>
    </source>
</evidence>
<evidence type="ECO:0000313" key="7">
    <source>
        <dbReference type="EMBL" id="MBC2602877.1"/>
    </source>
</evidence>
<dbReference type="NCBIfam" id="TIGR02469">
    <property type="entry name" value="CbiT"/>
    <property type="match status" value="1"/>
</dbReference>
<evidence type="ECO:0000259" key="6">
    <source>
        <dbReference type="Pfam" id="PF00590"/>
    </source>
</evidence>
<gene>
    <name evidence="7" type="primary">cbiE</name>
    <name evidence="7" type="ORF">H5P30_13925</name>
</gene>
<name>A0A7X1AZM7_9BACT</name>